<dbReference type="Gene3D" id="3.40.605.10">
    <property type="entry name" value="Aldehyde Dehydrogenase, Chain A, domain 1"/>
    <property type="match status" value="2"/>
</dbReference>
<feature type="active site" evidence="4">
    <location>
        <position position="266"/>
    </location>
</feature>
<evidence type="ECO:0000313" key="7">
    <source>
        <dbReference type="EMBL" id="ALE02030.1"/>
    </source>
</evidence>
<dbReference type="PIRSF" id="PIRSF036490">
    <property type="entry name" value="Aldedh_dupl"/>
    <property type="match status" value="1"/>
</dbReference>
<dbReference type="PROSITE" id="PS00687">
    <property type="entry name" value="ALDEHYDE_DEHYDR_GLU"/>
    <property type="match status" value="1"/>
</dbReference>
<dbReference type="InterPro" id="IPR011408">
    <property type="entry name" value="Aldehyde_DH"/>
</dbReference>
<evidence type="ECO:0000256" key="2">
    <source>
        <dbReference type="ARBA" id="ARBA00023002"/>
    </source>
</evidence>
<reference evidence="7 8" key="1">
    <citation type="journal article" date="2015" name="Genome Announc.">
        <title>Genome Sequence of 'Candidatus Thioglobus singularis' Strain PS1, a Mixotroph from the SUP05 Clade of Marine Gammaproteobacteria.</title>
        <authorList>
            <person name="Marshall K.T."/>
            <person name="Morris R.M."/>
        </authorList>
    </citation>
    <scope>NUCLEOTIDE SEQUENCE [LARGE SCALE GENOMIC DNA]</scope>
    <source>
        <strain evidence="7 8">PS1</strain>
    </source>
</reference>
<dbReference type="FunFam" id="3.40.605.10:FF:000007">
    <property type="entry name" value="NAD/NADP-dependent betaine aldehyde dehydrogenase"/>
    <property type="match status" value="1"/>
</dbReference>
<gene>
    <name evidence="7" type="ORF">W908_05380</name>
</gene>
<sequence>MTLLKSFEDLDYSEALESNKEAQDWLESNNRRFGQLINGKFVTVKNAKLIESLNPSTSELLAHIEIANSEQLESAVKSARKAQPSWEKLGGHGRAKALYALARLMQKHARIISVLETLDNGKPIRESRDIDIPLAIRHFYHHAGWAQLQEKDFSSYQSIGVVAQIVPWNFPLLMLSWKIAPALAMGNTIVFKAAEQTPITAMFFAQLCNEAGIPPGVINMINGDGVIGAELAAHKGVDKVAFTGSTAVGQSIRKSTAGQGKKLTLELGGKSAFIVFEDADLDAAVEGLVDSIWFNQGEVCCAGSRLLVQAEVAKELHLKIKRRIKQLRLGKPLDKSTDLGSLVSKTQFNRVSEMVQEGLNHGGEIYQACDIDAKGNYYPPTLITDVDSSHPLVQEEIFGPVLVSMTFRTQSEAVELANNSRYGLAASVWSENINRAMDVAPKVKAGVIWINCHNQFDASCGFGGVRESGFGREGGKEGLYEYLKPIGLELPDKTSLISASLKPKDNVIDRTLKFYIGGKQVRPDGGHSLANFNADGTHAVYVGSGNRKDIRNAVSAASKASSWGSQSGHARAQIIYFIAENLSVRESEWIQRLVTLCGVSKKQAKAEFDQSISRLFSYAAWADKYDGAVHSAPYRGVTMALPEPIGVLSQIAPEETPLLSTISLIAPAIAMGNRVVLIPSERFASVALELVQVFETSDVPGGVINIVSGNKRELAEQLAGHAEVDAMWCWANQETVTSIETISATDLKRLWVHHDGDRDWLDPEQGESSEFLRNATEVKNIWTPYGD</sequence>
<dbReference type="Pfam" id="PF00171">
    <property type="entry name" value="Aldedh"/>
    <property type="match status" value="2"/>
</dbReference>
<organism evidence="7 8">
    <name type="scientific">Candidatus Pseudothioglobus singularis PS1</name>
    <dbReference type="NCBI Taxonomy" id="1125411"/>
    <lineage>
        <taxon>Bacteria</taxon>
        <taxon>Pseudomonadati</taxon>
        <taxon>Pseudomonadota</taxon>
        <taxon>Gammaproteobacteria</taxon>
        <taxon>Candidatus Pseudothioglobaceae</taxon>
        <taxon>Candidatus Pseudothioglobus</taxon>
    </lineage>
</organism>
<comment type="similarity">
    <text evidence="1 3 5">Belongs to the aldehyde dehydrogenase family.</text>
</comment>
<dbReference type="KEGG" id="tsn:W908_05380"/>
<feature type="domain" description="Aldehyde dehydrogenase" evidence="6">
    <location>
        <begin position="534"/>
        <end position="756"/>
    </location>
</feature>
<protein>
    <submittedName>
        <fullName evidence="7">Aldehyde dehydrogenase</fullName>
    </submittedName>
</protein>
<keyword evidence="8" id="KW-1185">Reference proteome</keyword>
<dbReference type="GO" id="GO:0016620">
    <property type="term" value="F:oxidoreductase activity, acting on the aldehyde or oxo group of donors, NAD or NADP as acceptor"/>
    <property type="evidence" value="ECO:0007669"/>
    <property type="project" value="UniProtKB-UniRule"/>
</dbReference>
<name>A0A0M4LFQ8_9GAMM</name>
<keyword evidence="2 5" id="KW-0560">Oxidoreductase</keyword>
<feature type="domain" description="Aldehyde dehydrogenase" evidence="6">
    <location>
        <begin position="45"/>
        <end position="484"/>
    </location>
</feature>
<dbReference type="SUPFAM" id="SSF53720">
    <property type="entry name" value="ALDH-like"/>
    <property type="match status" value="2"/>
</dbReference>
<evidence type="ECO:0000256" key="4">
    <source>
        <dbReference type="PROSITE-ProRule" id="PRU10007"/>
    </source>
</evidence>
<evidence type="ECO:0000256" key="3">
    <source>
        <dbReference type="PIRNR" id="PIRNR036490"/>
    </source>
</evidence>
<accession>A0A0M4LFQ8</accession>
<evidence type="ECO:0000256" key="1">
    <source>
        <dbReference type="ARBA" id="ARBA00009986"/>
    </source>
</evidence>
<dbReference type="STRING" id="1125411.W908_05380"/>
<dbReference type="Gene3D" id="3.40.309.10">
    <property type="entry name" value="Aldehyde Dehydrogenase, Chain A, domain 2"/>
    <property type="match status" value="1"/>
</dbReference>
<proteinExistence type="inferred from homology"/>
<dbReference type="EMBL" id="CP006911">
    <property type="protein sequence ID" value="ALE02030.1"/>
    <property type="molecule type" value="Genomic_DNA"/>
</dbReference>
<dbReference type="PATRIC" id="fig|1125411.7.peg.1060"/>
<dbReference type="InterPro" id="IPR029510">
    <property type="entry name" value="Ald_DH_CS_GLU"/>
</dbReference>
<evidence type="ECO:0000256" key="5">
    <source>
        <dbReference type="RuleBase" id="RU003345"/>
    </source>
</evidence>
<dbReference type="InterPro" id="IPR016162">
    <property type="entry name" value="Ald_DH_N"/>
</dbReference>
<dbReference type="AlphaFoldDB" id="A0A0M4LFQ8"/>
<evidence type="ECO:0000259" key="6">
    <source>
        <dbReference type="Pfam" id="PF00171"/>
    </source>
</evidence>
<dbReference type="RefSeq" id="WP_053820243.1">
    <property type="nucleotide sequence ID" value="NZ_CP006911.1"/>
</dbReference>
<dbReference type="InterPro" id="IPR015590">
    <property type="entry name" value="Aldehyde_DH_dom"/>
</dbReference>
<dbReference type="OrthoDB" id="6187633at2"/>
<evidence type="ECO:0000313" key="8">
    <source>
        <dbReference type="Proteomes" id="UP000068905"/>
    </source>
</evidence>
<dbReference type="InterPro" id="IPR016161">
    <property type="entry name" value="Ald_DH/histidinol_DH"/>
</dbReference>
<dbReference type="InterPro" id="IPR016163">
    <property type="entry name" value="Ald_DH_C"/>
</dbReference>
<dbReference type="PANTHER" id="PTHR11699">
    <property type="entry name" value="ALDEHYDE DEHYDROGENASE-RELATED"/>
    <property type="match status" value="1"/>
</dbReference>
<dbReference type="FunFam" id="3.40.309.10:FF:000012">
    <property type="entry name" value="Betaine aldehyde dehydrogenase"/>
    <property type="match status" value="1"/>
</dbReference>
<dbReference type="Proteomes" id="UP000068905">
    <property type="component" value="Chromosome"/>
</dbReference>